<sequence>MITPGRREQHKAATRSALQDAALQMFEERGYAQTTVRDISGAAGVTERTFFRYFRSKEDLVLGEVLDLLPVLTEHIRTRPRGEPPYPAILNSLLAVGAERPGGVGILFSGPPARFPASTRRPDAVLLQFEDGIAAALAERSGDGDTLRASVLARAAVGAIRATLIAYAHLPDEDKTMTTALRLVQDAFAALQSGR</sequence>
<dbReference type="PANTHER" id="PTHR30055:SF238">
    <property type="entry name" value="MYCOFACTOCIN BIOSYNTHESIS TRANSCRIPTIONAL REGULATOR MFTR-RELATED"/>
    <property type="match status" value="1"/>
</dbReference>
<feature type="domain" description="HTH tetR-type" evidence="5">
    <location>
        <begin position="12"/>
        <end position="72"/>
    </location>
</feature>
<protein>
    <submittedName>
        <fullName evidence="6">TetR family transcriptional regulator</fullName>
    </submittedName>
</protein>
<evidence type="ECO:0000256" key="2">
    <source>
        <dbReference type="ARBA" id="ARBA00023125"/>
    </source>
</evidence>
<dbReference type="EMBL" id="SNWQ01000043">
    <property type="protein sequence ID" value="TDO29847.1"/>
    <property type="molecule type" value="Genomic_DNA"/>
</dbReference>
<evidence type="ECO:0000313" key="6">
    <source>
        <dbReference type="EMBL" id="TDO29847.1"/>
    </source>
</evidence>
<dbReference type="GO" id="GO:0003700">
    <property type="term" value="F:DNA-binding transcription factor activity"/>
    <property type="evidence" value="ECO:0007669"/>
    <property type="project" value="TreeGrafter"/>
</dbReference>
<keyword evidence="7" id="KW-1185">Reference proteome</keyword>
<evidence type="ECO:0000256" key="1">
    <source>
        <dbReference type="ARBA" id="ARBA00023015"/>
    </source>
</evidence>
<dbReference type="PANTHER" id="PTHR30055">
    <property type="entry name" value="HTH-TYPE TRANSCRIPTIONAL REGULATOR RUTR"/>
    <property type="match status" value="1"/>
</dbReference>
<dbReference type="PROSITE" id="PS50977">
    <property type="entry name" value="HTH_TETR_2"/>
    <property type="match status" value="1"/>
</dbReference>
<evidence type="ECO:0000256" key="4">
    <source>
        <dbReference type="PROSITE-ProRule" id="PRU00335"/>
    </source>
</evidence>
<feature type="DNA-binding region" description="H-T-H motif" evidence="4">
    <location>
        <begin position="35"/>
        <end position="54"/>
    </location>
</feature>
<keyword evidence="1" id="KW-0805">Transcription regulation</keyword>
<keyword evidence="3" id="KW-0804">Transcription</keyword>
<gene>
    <name evidence="6" type="ORF">EV643_14314</name>
</gene>
<keyword evidence="2 4" id="KW-0238">DNA-binding</keyword>
<dbReference type="Gene3D" id="1.10.357.10">
    <property type="entry name" value="Tetracycline Repressor, domain 2"/>
    <property type="match status" value="1"/>
</dbReference>
<accession>A0A4R6J4F0</accession>
<dbReference type="InterPro" id="IPR050109">
    <property type="entry name" value="HTH-type_TetR-like_transc_reg"/>
</dbReference>
<dbReference type="PRINTS" id="PR00455">
    <property type="entry name" value="HTHTETR"/>
</dbReference>
<dbReference type="InterPro" id="IPR001647">
    <property type="entry name" value="HTH_TetR"/>
</dbReference>
<dbReference type="InterPro" id="IPR023772">
    <property type="entry name" value="DNA-bd_HTH_TetR-type_CS"/>
</dbReference>
<name>A0A4R6J4F0_9ACTN</name>
<evidence type="ECO:0000313" key="7">
    <source>
        <dbReference type="Proteomes" id="UP000295388"/>
    </source>
</evidence>
<evidence type="ECO:0000256" key="3">
    <source>
        <dbReference type="ARBA" id="ARBA00023163"/>
    </source>
</evidence>
<reference evidence="6 7" key="1">
    <citation type="submission" date="2019-03" db="EMBL/GenBank/DDBJ databases">
        <title>Genomic Encyclopedia of Type Strains, Phase III (KMG-III): the genomes of soil and plant-associated and newly described type strains.</title>
        <authorList>
            <person name="Whitman W."/>
        </authorList>
    </citation>
    <scope>NUCLEOTIDE SEQUENCE [LARGE SCALE GENOMIC DNA]</scope>
    <source>
        <strain evidence="6 7">VKM Ac-2527</strain>
    </source>
</reference>
<dbReference type="RefSeq" id="WP_133805804.1">
    <property type="nucleotide sequence ID" value="NZ_SNWQ01000043.1"/>
</dbReference>
<dbReference type="InterPro" id="IPR009057">
    <property type="entry name" value="Homeodomain-like_sf"/>
</dbReference>
<dbReference type="OrthoDB" id="3235020at2"/>
<comment type="caution">
    <text evidence="6">The sequence shown here is derived from an EMBL/GenBank/DDBJ whole genome shotgun (WGS) entry which is preliminary data.</text>
</comment>
<dbReference type="SUPFAM" id="SSF46689">
    <property type="entry name" value="Homeodomain-like"/>
    <property type="match status" value="1"/>
</dbReference>
<dbReference type="PROSITE" id="PS01081">
    <property type="entry name" value="HTH_TETR_1"/>
    <property type="match status" value="1"/>
</dbReference>
<organism evidence="6 7">
    <name type="scientific">Kribbella caucasensis</name>
    <dbReference type="NCBI Taxonomy" id="2512215"/>
    <lineage>
        <taxon>Bacteria</taxon>
        <taxon>Bacillati</taxon>
        <taxon>Actinomycetota</taxon>
        <taxon>Actinomycetes</taxon>
        <taxon>Propionibacteriales</taxon>
        <taxon>Kribbellaceae</taxon>
        <taxon>Kribbella</taxon>
    </lineage>
</organism>
<dbReference type="GO" id="GO:0000976">
    <property type="term" value="F:transcription cis-regulatory region binding"/>
    <property type="evidence" value="ECO:0007669"/>
    <property type="project" value="TreeGrafter"/>
</dbReference>
<dbReference type="Proteomes" id="UP000295388">
    <property type="component" value="Unassembled WGS sequence"/>
</dbReference>
<dbReference type="AlphaFoldDB" id="A0A4R6J4F0"/>
<proteinExistence type="predicted"/>
<evidence type="ECO:0000259" key="5">
    <source>
        <dbReference type="PROSITE" id="PS50977"/>
    </source>
</evidence>
<dbReference type="Pfam" id="PF00440">
    <property type="entry name" value="TetR_N"/>
    <property type="match status" value="1"/>
</dbReference>